<evidence type="ECO:0000256" key="4">
    <source>
        <dbReference type="ARBA" id="ARBA00022771"/>
    </source>
</evidence>
<feature type="compositionally biased region" description="Basic and acidic residues" evidence="10">
    <location>
        <begin position="282"/>
        <end position="293"/>
    </location>
</feature>
<dbReference type="GO" id="GO:0008094">
    <property type="term" value="F:ATP-dependent activity, acting on DNA"/>
    <property type="evidence" value="ECO:0007669"/>
    <property type="project" value="TreeGrafter"/>
</dbReference>
<organism evidence="14 15">
    <name type="scientific">Plasmodium falciparum (isolate 7G8)</name>
    <dbReference type="NCBI Taxonomy" id="57266"/>
    <lineage>
        <taxon>Eukaryota</taxon>
        <taxon>Sar</taxon>
        <taxon>Alveolata</taxon>
        <taxon>Apicomplexa</taxon>
        <taxon>Aconoidasida</taxon>
        <taxon>Haemosporida</taxon>
        <taxon>Plasmodiidae</taxon>
        <taxon>Plasmodium</taxon>
        <taxon>Plasmodium (Laverania)</taxon>
    </lineage>
</organism>
<evidence type="ECO:0000256" key="5">
    <source>
        <dbReference type="ARBA" id="ARBA00022801"/>
    </source>
</evidence>
<keyword evidence="8" id="KW-0067">ATP-binding</keyword>
<dbReference type="GO" id="GO:0004386">
    <property type="term" value="F:helicase activity"/>
    <property type="evidence" value="ECO:0007669"/>
    <property type="project" value="UniProtKB-KW"/>
</dbReference>
<feature type="domain" description="Helicase ATP-binding" evidence="12">
    <location>
        <begin position="1002"/>
        <end position="1094"/>
    </location>
</feature>
<evidence type="ECO:0000313" key="15">
    <source>
        <dbReference type="Proteomes" id="UP000030688"/>
    </source>
</evidence>
<dbReference type="SUPFAM" id="SSF52540">
    <property type="entry name" value="P-loop containing nucleoside triphosphate hydrolases"/>
    <property type="match status" value="3"/>
</dbReference>
<evidence type="ECO:0000256" key="8">
    <source>
        <dbReference type="ARBA" id="ARBA00022840"/>
    </source>
</evidence>
<dbReference type="GO" id="GO:0005634">
    <property type="term" value="C:nucleus"/>
    <property type="evidence" value="ECO:0007669"/>
    <property type="project" value="UniProtKB-SubCell"/>
</dbReference>
<keyword evidence="6" id="KW-0347">Helicase</keyword>
<evidence type="ECO:0000256" key="3">
    <source>
        <dbReference type="ARBA" id="ARBA00022741"/>
    </source>
</evidence>
<dbReference type="FunFam" id="3.40.50.10810:FF:000061">
    <property type="entry name" value="DNA repair protein rhp16"/>
    <property type="match status" value="1"/>
</dbReference>
<feature type="compositionally biased region" description="Low complexity" evidence="10">
    <location>
        <begin position="904"/>
        <end position="914"/>
    </location>
</feature>
<dbReference type="PANTHER" id="PTHR45626:SF12">
    <property type="entry name" value="DNA REPAIR PROTEIN RAD16"/>
    <property type="match status" value="1"/>
</dbReference>
<dbReference type="Proteomes" id="UP000030688">
    <property type="component" value="Unassembled WGS sequence"/>
</dbReference>
<comment type="subcellular location">
    <subcellularLocation>
        <location evidence="1">Nucleus</location>
    </subcellularLocation>
</comment>
<dbReference type="InterPro" id="IPR027417">
    <property type="entry name" value="P-loop_NTPase"/>
</dbReference>
<evidence type="ECO:0000313" key="14">
    <source>
        <dbReference type="EMBL" id="EUR67172.1"/>
    </source>
</evidence>
<feature type="region of interest" description="Disordered" evidence="10">
    <location>
        <begin position="802"/>
        <end position="825"/>
    </location>
</feature>
<feature type="region of interest" description="Disordered" evidence="10">
    <location>
        <begin position="864"/>
        <end position="966"/>
    </location>
</feature>
<proteinExistence type="predicted"/>
<dbReference type="InterPro" id="IPR014001">
    <property type="entry name" value="Helicase_ATP-bd"/>
</dbReference>
<accession>W7FHU4</accession>
<protein>
    <recommendedName>
        <fullName evidence="16">DNA repair protein rhp16</fullName>
    </recommendedName>
</protein>
<dbReference type="SUPFAM" id="SSF57716">
    <property type="entry name" value="Glucocorticoid receptor-like (DNA-binding domain)"/>
    <property type="match status" value="1"/>
</dbReference>
<evidence type="ECO:0008006" key="16">
    <source>
        <dbReference type="Google" id="ProtNLM"/>
    </source>
</evidence>
<dbReference type="SMART" id="SM01336">
    <property type="entry name" value="zf-PARP"/>
    <property type="match status" value="1"/>
</dbReference>
<evidence type="ECO:0000256" key="1">
    <source>
        <dbReference type="ARBA" id="ARBA00004123"/>
    </source>
</evidence>
<reference evidence="14 15" key="2">
    <citation type="submission" date="2013-02" db="EMBL/GenBank/DDBJ databases">
        <title>The Genome Sequence of Plasmodium falciparum 7G8.</title>
        <authorList>
            <consortium name="The Broad Institute Genome Sequencing Platform"/>
            <consortium name="The Broad Institute Genome Sequencing Center for Infectious Disease"/>
            <person name="Neafsey D."/>
            <person name="Cheeseman I."/>
            <person name="Volkman S."/>
            <person name="Adams J."/>
            <person name="Walker B."/>
            <person name="Young S.K."/>
            <person name="Zeng Q."/>
            <person name="Gargeya S."/>
            <person name="Fitzgerald M."/>
            <person name="Haas B."/>
            <person name="Abouelleil A."/>
            <person name="Alvarado L."/>
            <person name="Arachchi H.M."/>
            <person name="Berlin A.M."/>
            <person name="Chapman S.B."/>
            <person name="Dewar J."/>
            <person name="Goldberg J."/>
            <person name="Griggs A."/>
            <person name="Gujja S."/>
            <person name="Hansen M."/>
            <person name="Howarth C."/>
            <person name="Imamovic A."/>
            <person name="Larimer J."/>
            <person name="McCowan C."/>
            <person name="Murphy C."/>
            <person name="Neiman D."/>
            <person name="Pearson M."/>
            <person name="Priest M."/>
            <person name="Roberts A."/>
            <person name="Saif S."/>
            <person name="Shea T."/>
            <person name="Sisk P."/>
            <person name="Sykes S."/>
            <person name="Wortman J."/>
            <person name="Nusbaum C."/>
            <person name="Birren B."/>
        </authorList>
    </citation>
    <scope>NUCLEOTIDE SEQUENCE [LARGE SCALE GENOMIC DNA]</scope>
    <source>
        <strain evidence="14 15">7G8</strain>
    </source>
</reference>
<dbReference type="GO" id="GO:0005524">
    <property type="term" value="F:ATP binding"/>
    <property type="evidence" value="ECO:0007669"/>
    <property type="project" value="UniProtKB-KW"/>
</dbReference>
<dbReference type="SMART" id="SM00490">
    <property type="entry name" value="HELICc"/>
    <property type="match status" value="1"/>
</dbReference>
<evidence type="ECO:0000259" key="11">
    <source>
        <dbReference type="PROSITE" id="PS50064"/>
    </source>
</evidence>
<feature type="region of interest" description="Disordered" evidence="10">
    <location>
        <begin position="282"/>
        <end position="307"/>
    </location>
</feature>
<dbReference type="SMART" id="SM00487">
    <property type="entry name" value="DEXDc"/>
    <property type="match status" value="1"/>
</dbReference>
<keyword evidence="3" id="KW-0547">Nucleotide-binding</keyword>
<dbReference type="GO" id="GO:0003677">
    <property type="term" value="F:DNA binding"/>
    <property type="evidence" value="ECO:0007669"/>
    <property type="project" value="InterPro"/>
</dbReference>
<keyword evidence="5" id="KW-0378">Hydrolase</keyword>
<dbReference type="GO" id="GO:0016787">
    <property type="term" value="F:hydrolase activity"/>
    <property type="evidence" value="ECO:0007669"/>
    <property type="project" value="UniProtKB-KW"/>
</dbReference>
<feature type="domain" description="Helicase C-terminal" evidence="13">
    <location>
        <begin position="1481"/>
        <end position="1633"/>
    </location>
</feature>
<dbReference type="GO" id="GO:0008270">
    <property type="term" value="F:zinc ion binding"/>
    <property type="evidence" value="ECO:0007669"/>
    <property type="project" value="UniProtKB-KW"/>
</dbReference>
<name>W7FHU4_PLAF8</name>
<dbReference type="CDD" id="cd18793">
    <property type="entry name" value="SF2_C_SNF"/>
    <property type="match status" value="1"/>
</dbReference>
<dbReference type="VEuPathDB" id="PlasmoDB:Pf7G8_120056500"/>
<dbReference type="EMBL" id="KE123631">
    <property type="protein sequence ID" value="EUR67172.1"/>
    <property type="molecule type" value="Genomic_DNA"/>
</dbReference>
<dbReference type="Gene3D" id="3.40.50.300">
    <property type="entry name" value="P-loop containing nucleotide triphosphate hydrolases"/>
    <property type="match status" value="1"/>
</dbReference>
<gene>
    <name evidence="14" type="ORF">PFBG_04246</name>
</gene>
<reference evidence="15" key="1">
    <citation type="submission" date="2007-11" db="EMBL/GenBank/DDBJ databases">
        <authorList>
            <consortium name="The Broad Institute Genome Sequencing Platform"/>
            <person name="Volkman S.K."/>
            <person name="Daily J.P."/>
            <person name="Sarr O."/>
            <person name="Ndiaye D."/>
            <person name="Ndir O."/>
            <person name="Mboup S."/>
            <person name="Lukens A."/>
            <person name="Stange-Thomann N."/>
            <person name="Mauceli E."/>
            <person name="Gnerre S."/>
            <person name="Jaffe D."/>
            <person name="Zainoun J."/>
            <person name="Wiegand R.C."/>
            <person name="Birren B."/>
            <person name="Galagan J."/>
            <person name="Lander E."/>
            <person name="Wirth D.F."/>
        </authorList>
    </citation>
    <scope>NUCLEOTIDE SEQUENCE [LARGE SCALE GENOMIC DNA]</scope>
    <source>
        <strain evidence="15">7G8</strain>
    </source>
</reference>
<keyword evidence="9" id="KW-0539">Nucleus</keyword>
<evidence type="ECO:0000256" key="2">
    <source>
        <dbReference type="ARBA" id="ARBA00022723"/>
    </source>
</evidence>
<dbReference type="SUPFAM" id="SSF57850">
    <property type="entry name" value="RING/U-box"/>
    <property type="match status" value="1"/>
</dbReference>
<dbReference type="Pfam" id="PF13639">
    <property type="entry name" value="zf-RING_2"/>
    <property type="match status" value="1"/>
</dbReference>
<dbReference type="PANTHER" id="PTHR45626">
    <property type="entry name" value="TRANSCRIPTION TERMINATION FACTOR 2-RELATED"/>
    <property type="match status" value="1"/>
</dbReference>
<dbReference type="InterPro" id="IPR036957">
    <property type="entry name" value="Znf_PARP_sf"/>
</dbReference>
<evidence type="ECO:0000256" key="9">
    <source>
        <dbReference type="ARBA" id="ARBA00023242"/>
    </source>
</evidence>
<keyword evidence="4" id="KW-0863">Zinc-finger</keyword>
<evidence type="ECO:0000259" key="13">
    <source>
        <dbReference type="PROSITE" id="PS51194"/>
    </source>
</evidence>
<dbReference type="GO" id="GO:0006289">
    <property type="term" value="P:nucleotide-excision repair"/>
    <property type="evidence" value="ECO:0007669"/>
    <property type="project" value="TreeGrafter"/>
</dbReference>
<dbReference type="FunFam" id="3.40.50.10810:FF:000093">
    <property type="entry name" value="DNA repair protein rhp16, putative"/>
    <property type="match status" value="1"/>
</dbReference>
<dbReference type="SMART" id="SM00184">
    <property type="entry name" value="RING"/>
    <property type="match status" value="1"/>
</dbReference>
<feature type="region of interest" description="Disordered" evidence="10">
    <location>
        <begin position="588"/>
        <end position="625"/>
    </location>
</feature>
<dbReference type="OrthoDB" id="448448at2759"/>
<dbReference type="Gene3D" id="3.30.1740.10">
    <property type="entry name" value="Zinc finger, PARP-type"/>
    <property type="match status" value="1"/>
</dbReference>
<feature type="compositionally biased region" description="Basic residues" evidence="10">
    <location>
        <begin position="932"/>
        <end position="949"/>
    </location>
</feature>
<sequence>MAKKIDELFSKKERYLKEIIESNCIYVKDLNHWVGTNYIARLKLKKELLKVTPKLLINKTRSRASRCRVCGFSIEKDKLRIGYPTKDPRGDYGYISCWVHIECSKKILYSCLYIEENENVLKGYLHEYKNHNCSGEHYNKYEIYIYNNLQWDLFFGGIENINEEELSKLKEMAKPYEIKNDLKCRNSFEMLINEENEKINSLDYLNVEKKITNYNLIIPKELKYDLLQYQKEGIYWMINQEMSNVKGGILADEMGMGKTIQAITLILCQKLNKLKEIKKDERSDDHDKVGYKNDDEEDEKKKKKKKSHMLHGDIYKEDILSFEERDTKHEKSIKEIDIKKSYKNSSSILYCKNSTSDDLKVKEESDCSVILIESDDTQNEKMNHKNDVMAENKIDTENVLNVKKIKNIKKECVNNKKIKNNNNNNNNNNKSNFKKNDFINKLKGQTLIIAPVAAVMQWKSEIEKFVDENILNVYVYHGNSKIISDEELIKYDIVITSYAVVEVNFRKIVNKHKQPCEYCGRLYLPNNLDIHKKYFCGPTAVRTEKLKKRKKKNKDTALVAMKKFDETFVPTPRNVLLEIMANSKKELEDEKKKNIEISNKSLNHNNTKKNKGKKNNQIKQRNAQKDSNIDVIVLSSDSCKEKSSSSENSVYSPLSRKTSSRIIDLSNLGFDKETMEQVIESLSEGGKKKKNVKNVKNVNSVKNVKSVKNHRDVKWNVVIKNMLENFLYNVDMNDKCKHVLIKIYVTNTTIQNTELEKLNMGELKVVLITMGKHIFGTKVELINRILVSAKYIRKELYDENTETEEKDTSGVHNEDGDTSMGVTNQKGKDKFCKERKIKKEDEKSSIEKKRKTVDVISVGGDVKRDMSLNKRRNRTNRGTTMKIKGETREYASNKGKNNNDDDNNNSYYSDAKSYTSESSDESYQGDICSKKKEPKKNTKSIRRSQRKSYCKSSLESEKKEESDNSYNTNDYNDCDDCDDCDDYNNCDDNNYCDDCDDSSNSFDSYDSIIVRKSKMSKEKKKRENMKIFDESALHQIYWNRIILDEAHRIKNRNTSTTQSILNLKCCGYRWCLTGTPLQNRISELYSLIRFIEFYPYAYYFCSKKDCKCLLLNYEMRDNKYCYFCNHSRINHFNYFNKRILKPIQSFGYRGEGLSGMSYLKNEVLDKILLRRTKGERKSDINLKPLIIKIRKDKLSKEEKDFYESLYKQTSTQFNTYVNSNTVLHNYAHIFDLLSRLRQAADHPYLIIFGNSFLSDPSGKFIKKNTTIIPAISNDYVCGICLENVQKRNNISTKCNHNFHKSCLKQYIESFEMENADQQEEEKEDSNFKNSNMIKYNTYDIGQREGMNNVKSTNSCKYDIVINDDIHNNINKLETHENDNLITNKDLLKNKKSLEKKSKSISVVKFKNKDGYINLLSNDENVKDYPLGCPVCYIPLTVDFNLLVDKEENEEDEIIICKEETTYINKSFINRINTQEYRSSTKIEAVYEEVQNVINTTDDKCLIFSQYCSMLDLIEYHLKKHNIVCSKLLGYMSMISRNNILYNFNQDKQLRVLLISLKAGGEGLNLQVANRIFIVDPWWNPAAELQAIQRAHRIGQTKTVYAIRFIIENTVEEKIIQLQNKKQLVFDSTIGDSGNAMQKLSKEDLAFLFHS</sequence>
<dbReference type="InterPro" id="IPR000330">
    <property type="entry name" value="SNF2_N"/>
</dbReference>
<dbReference type="InterPro" id="IPR050628">
    <property type="entry name" value="SNF2_RAD54_helicase_TF"/>
</dbReference>
<evidence type="ECO:0000256" key="7">
    <source>
        <dbReference type="ARBA" id="ARBA00022833"/>
    </source>
</evidence>
<feature type="compositionally biased region" description="Basic residues" evidence="10">
    <location>
        <begin position="606"/>
        <end position="616"/>
    </location>
</feature>
<feature type="compositionally biased region" description="Basic and acidic residues" evidence="10">
    <location>
        <begin position="806"/>
        <end position="815"/>
    </location>
</feature>
<dbReference type="Gene3D" id="3.40.50.10810">
    <property type="entry name" value="Tandem AAA-ATPase domain"/>
    <property type="match status" value="3"/>
</dbReference>
<evidence type="ECO:0000256" key="6">
    <source>
        <dbReference type="ARBA" id="ARBA00022806"/>
    </source>
</evidence>
<dbReference type="PROSITE" id="PS51194">
    <property type="entry name" value="HELICASE_CTER"/>
    <property type="match status" value="1"/>
</dbReference>
<keyword evidence="7" id="KW-0862">Zinc</keyword>
<dbReference type="InterPro" id="IPR049730">
    <property type="entry name" value="SNF2/RAD54-like_C"/>
</dbReference>
<dbReference type="InterPro" id="IPR013083">
    <property type="entry name" value="Znf_RING/FYVE/PHD"/>
</dbReference>
<dbReference type="PROSITE" id="PS50064">
    <property type="entry name" value="ZF_PARP_2"/>
    <property type="match status" value="1"/>
</dbReference>
<keyword evidence="2" id="KW-0479">Metal-binding</keyword>
<dbReference type="CDD" id="cd16448">
    <property type="entry name" value="RING-H2"/>
    <property type="match status" value="1"/>
</dbReference>
<dbReference type="InterPro" id="IPR001841">
    <property type="entry name" value="Znf_RING"/>
</dbReference>
<dbReference type="InterPro" id="IPR038718">
    <property type="entry name" value="SNF2-like_sf"/>
</dbReference>
<dbReference type="PROSITE" id="PS51192">
    <property type="entry name" value="HELICASE_ATP_BIND_1"/>
    <property type="match status" value="1"/>
</dbReference>
<dbReference type="Pfam" id="PF00176">
    <property type="entry name" value="SNF2-rel_dom"/>
    <property type="match status" value="2"/>
</dbReference>
<dbReference type="InterPro" id="IPR001650">
    <property type="entry name" value="Helicase_C-like"/>
</dbReference>
<evidence type="ECO:0000259" key="12">
    <source>
        <dbReference type="PROSITE" id="PS51192"/>
    </source>
</evidence>
<dbReference type="InterPro" id="IPR001510">
    <property type="entry name" value="Znf_PARP"/>
</dbReference>
<feature type="domain" description="PARP-type" evidence="11">
    <location>
        <begin position="55"/>
        <end position="103"/>
    </location>
</feature>
<evidence type="ECO:0000256" key="10">
    <source>
        <dbReference type="SAM" id="MobiDB-lite"/>
    </source>
</evidence>
<dbReference type="Pfam" id="PF00271">
    <property type="entry name" value="Helicase_C"/>
    <property type="match status" value="1"/>
</dbReference>
<dbReference type="Gene3D" id="3.30.40.10">
    <property type="entry name" value="Zinc/RING finger domain, C3HC4 (zinc finger)"/>
    <property type="match status" value="1"/>
</dbReference>